<feature type="repeat" description="TPR" evidence="8">
    <location>
        <begin position="523"/>
        <end position="556"/>
    </location>
</feature>
<dbReference type="AlphaFoldDB" id="A0A7J9DV48"/>
<keyword evidence="6 7" id="KW-0413">Isomerase</keyword>
<evidence type="ECO:0000256" key="9">
    <source>
        <dbReference type="SAM" id="MobiDB-lite"/>
    </source>
</evidence>
<gene>
    <name evidence="11" type="ORF">Gotri_013957</name>
</gene>
<dbReference type="Proteomes" id="UP000593568">
    <property type="component" value="Unassembled WGS sequence"/>
</dbReference>
<keyword evidence="4" id="KW-0677">Repeat</keyword>
<evidence type="ECO:0000259" key="10">
    <source>
        <dbReference type="PROSITE" id="PS50059"/>
    </source>
</evidence>
<feature type="compositionally biased region" description="Basic and acidic residues" evidence="9">
    <location>
        <begin position="18"/>
        <end position="33"/>
    </location>
</feature>
<evidence type="ECO:0000256" key="7">
    <source>
        <dbReference type="PROSITE-ProRule" id="PRU00277"/>
    </source>
</evidence>
<dbReference type="InterPro" id="IPR001179">
    <property type="entry name" value="PPIase_FKBP_dom"/>
</dbReference>
<dbReference type="SMART" id="SM00028">
    <property type="entry name" value="TPR"/>
    <property type="match status" value="3"/>
</dbReference>
<evidence type="ECO:0000256" key="6">
    <source>
        <dbReference type="ARBA" id="ARBA00023235"/>
    </source>
</evidence>
<comment type="catalytic activity">
    <reaction evidence="1 7">
        <text>[protein]-peptidylproline (omega=180) = [protein]-peptidylproline (omega=0)</text>
        <dbReference type="Rhea" id="RHEA:16237"/>
        <dbReference type="Rhea" id="RHEA-COMP:10747"/>
        <dbReference type="Rhea" id="RHEA-COMP:10748"/>
        <dbReference type="ChEBI" id="CHEBI:83833"/>
        <dbReference type="ChEBI" id="CHEBI:83834"/>
        <dbReference type="EC" id="5.2.1.8"/>
    </reaction>
</comment>
<feature type="domain" description="PPIase FKBP-type" evidence="10">
    <location>
        <begin position="184"/>
        <end position="273"/>
    </location>
</feature>
<dbReference type="Gene3D" id="3.10.50.40">
    <property type="match status" value="3"/>
</dbReference>
<evidence type="ECO:0000256" key="1">
    <source>
        <dbReference type="ARBA" id="ARBA00000971"/>
    </source>
</evidence>
<sequence length="610" mass="68524">KPRKPIFKHFAKEIRLGLHKSNQQEETAKKDDQINPILKAGEEKDIGNDGLKKKLVKEGEGWETPKNGYDVEVHYTGALIDGTKFDSSLDRGTPFKFKLGLGQVIKGWDEGIKTMKKGQNAIFTIPPELAYGESGSPPTIPPNATLQFDVELISWTSVKDICQDGGIFKKILVEGEKWQNPKDLDEVFVKYEVCLEDGTLVSKSHGVEFTVGDGYFCPAFAEAVKTMKKGEQVLLTVKPQYAFGEDGRSAVDSEGAVPPNATLHIALELVSWKSVAHITKDKKILKKILKEGEGYDRPYNGTMVQVKLIGKLEDGIIFVKKGHDEGSFEFKVDEGNNSFHPYVFIFLSHTTVSNLTATAAFTLTAGQVIDGLEKTVKTMKKGEHALTTIQPEYAFGSSESQQELAVVPANSTVYYEVELVSFVKEKESWEMNAPEKIEASGKKKEEGNVLFTAGNIERASKRYEKAVRYIEHDYSFNHEEQQQRKLLKVTCNLNNAACQLKLKDYKQAEELCTKVLELEIRNVKALYRRAQAYILLVDLNLAEADIKKALEIDPGNRELKMGYRVLKEKMREYNKKDAQFYGNIFAKINLQQANAAKQEQRTPMIIDSKA</sequence>
<feature type="domain" description="PPIase FKBP-type" evidence="10">
    <location>
        <begin position="68"/>
        <end position="156"/>
    </location>
</feature>
<dbReference type="SUPFAM" id="SSF54534">
    <property type="entry name" value="FKBP-like"/>
    <property type="match status" value="3"/>
</dbReference>
<dbReference type="FunFam" id="3.10.50.40:FF:000022">
    <property type="entry name" value="Peptidylprolyl isomerase"/>
    <property type="match status" value="1"/>
</dbReference>
<comment type="similarity">
    <text evidence="2">Belongs to the FKBP-type PPIase family.</text>
</comment>
<comment type="caution">
    <text evidence="11">The sequence shown here is derived from an EMBL/GenBank/DDBJ whole genome shotgun (WGS) entry which is preliminary data.</text>
</comment>
<reference evidence="11 12" key="1">
    <citation type="journal article" date="2019" name="Genome Biol. Evol.">
        <title>Insights into the evolution of the New World diploid cottons (Gossypium, subgenus Houzingenia) based on genome sequencing.</title>
        <authorList>
            <person name="Grover C.E."/>
            <person name="Arick M.A. 2nd"/>
            <person name="Thrash A."/>
            <person name="Conover J.L."/>
            <person name="Sanders W.S."/>
            <person name="Peterson D.G."/>
            <person name="Frelichowski J.E."/>
            <person name="Scheffler J.A."/>
            <person name="Scheffler B.E."/>
            <person name="Wendel J.F."/>
        </authorList>
    </citation>
    <scope>NUCLEOTIDE SEQUENCE [LARGE SCALE GENOMIC DNA]</scope>
    <source>
        <strain evidence="11">8</strain>
        <tissue evidence="11">Leaf</tissue>
    </source>
</reference>
<evidence type="ECO:0000256" key="4">
    <source>
        <dbReference type="ARBA" id="ARBA00022737"/>
    </source>
</evidence>
<keyword evidence="5 8" id="KW-0802">TPR repeat</keyword>
<evidence type="ECO:0000313" key="11">
    <source>
        <dbReference type="EMBL" id="MBA0764626.1"/>
    </source>
</evidence>
<dbReference type="PANTHER" id="PTHR46512">
    <property type="entry name" value="PEPTIDYLPROLYL ISOMERASE"/>
    <property type="match status" value="1"/>
</dbReference>
<dbReference type="InterPro" id="IPR046357">
    <property type="entry name" value="PPIase_dom_sf"/>
</dbReference>
<evidence type="ECO:0000256" key="3">
    <source>
        <dbReference type="ARBA" id="ARBA00013194"/>
    </source>
</evidence>
<keyword evidence="12" id="KW-1185">Reference proteome</keyword>
<feature type="non-terminal residue" evidence="11">
    <location>
        <position position="610"/>
    </location>
</feature>
<dbReference type="InterPro" id="IPR011990">
    <property type="entry name" value="TPR-like_helical_dom_sf"/>
</dbReference>
<keyword evidence="7" id="KW-0697">Rotamase</keyword>
<evidence type="ECO:0000256" key="2">
    <source>
        <dbReference type="ARBA" id="ARBA00006577"/>
    </source>
</evidence>
<dbReference type="SUPFAM" id="SSF48452">
    <property type="entry name" value="TPR-like"/>
    <property type="match status" value="1"/>
</dbReference>
<dbReference type="EMBL" id="JABEZW010000005">
    <property type="protein sequence ID" value="MBA0764626.1"/>
    <property type="molecule type" value="Genomic_DNA"/>
</dbReference>
<proteinExistence type="inferred from homology"/>
<dbReference type="EC" id="5.2.1.8" evidence="3 7"/>
<dbReference type="InterPro" id="IPR019734">
    <property type="entry name" value="TPR_rpt"/>
</dbReference>
<dbReference type="Pfam" id="PF13181">
    <property type="entry name" value="TPR_8"/>
    <property type="match status" value="1"/>
</dbReference>
<dbReference type="PANTHER" id="PTHR46512:SF11">
    <property type="entry name" value="PEPTIDYLPROLYL ISOMERASE"/>
    <property type="match status" value="1"/>
</dbReference>
<dbReference type="FunFam" id="1.25.40.10:FF:000008">
    <property type="entry name" value="Peptidylprolyl isomerase"/>
    <property type="match status" value="1"/>
</dbReference>
<dbReference type="PROSITE" id="PS50059">
    <property type="entry name" value="FKBP_PPIASE"/>
    <property type="match status" value="3"/>
</dbReference>
<dbReference type="InterPro" id="IPR050754">
    <property type="entry name" value="FKBP4/5/8-like"/>
</dbReference>
<evidence type="ECO:0000256" key="5">
    <source>
        <dbReference type="ARBA" id="ARBA00022803"/>
    </source>
</evidence>
<organism evidence="11 12">
    <name type="scientific">Gossypium trilobum</name>
    <dbReference type="NCBI Taxonomy" id="34281"/>
    <lineage>
        <taxon>Eukaryota</taxon>
        <taxon>Viridiplantae</taxon>
        <taxon>Streptophyta</taxon>
        <taxon>Embryophyta</taxon>
        <taxon>Tracheophyta</taxon>
        <taxon>Spermatophyta</taxon>
        <taxon>Magnoliopsida</taxon>
        <taxon>eudicotyledons</taxon>
        <taxon>Gunneridae</taxon>
        <taxon>Pentapetalae</taxon>
        <taxon>rosids</taxon>
        <taxon>malvids</taxon>
        <taxon>Malvales</taxon>
        <taxon>Malvaceae</taxon>
        <taxon>Malvoideae</taxon>
        <taxon>Gossypium</taxon>
    </lineage>
</organism>
<dbReference type="Pfam" id="PF00254">
    <property type="entry name" value="FKBP_C"/>
    <property type="match status" value="3"/>
</dbReference>
<dbReference type="FunFam" id="3.10.50.40:FF:000012">
    <property type="entry name" value="Peptidylprolyl isomerase"/>
    <property type="match status" value="1"/>
</dbReference>
<evidence type="ECO:0000256" key="8">
    <source>
        <dbReference type="PROSITE-ProRule" id="PRU00339"/>
    </source>
</evidence>
<dbReference type="Gene3D" id="1.25.40.10">
    <property type="entry name" value="Tetratricopeptide repeat domain"/>
    <property type="match status" value="1"/>
</dbReference>
<feature type="region of interest" description="Disordered" evidence="9">
    <location>
        <begin position="18"/>
        <end position="41"/>
    </location>
</feature>
<evidence type="ECO:0000313" key="12">
    <source>
        <dbReference type="Proteomes" id="UP000593568"/>
    </source>
</evidence>
<feature type="domain" description="PPIase FKBP-type" evidence="10">
    <location>
        <begin position="301"/>
        <end position="423"/>
    </location>
</feature>
<protein>
    <recommendedName>
        <fullName evidence="3 7">peptidylprolyl isomerase</fullName>
        <ecNumber evidence="3 7">5.2.1.8</ecNumber>
    </recommendedName>
</protein>
<accession>A0A7J9DV48</accession>
<dbReference type="PROSITE" id="PS50005">
    <property type="entry name" value="TPR"/>
    <property type="match status" value="1"/>
</dbReference>
<dbReference type="GO" id="GO:0003755">
    <property type="term" value="F:peptidyl-prolyl cis-trans isomerase activity"/>
    <property type="evidence" value="ECO:0007669"/>
    <property type="project" value="UniProtKB-KW"/>
</dbReference>
<name>A0A7J9DV48_9ROSI</name>